<evidence type="ECO:0000313" key="2">
    <source>
        <dbReference type="EMBL" id="BCB69994.1"/>
    </source>
</evidence>
<dbReference type="InterPro" id="IPR029058">
    <property type="entry name" value="AB_hydrolase_fold"/>
</dbReference>
<dbReference type="AlphaFoldDB" id="A0A6F8X8E2"/>
<dbReference type="InterPro" id="IPR051044">
    <property type="entry name" value="MAG_DAG_Lipase"/>
</dbReference>
<dbReference type="Gene3D" id="3.40.50.1820">
    <property type="entry name" value="alpha/beta hydrolase"/>
    <property type="match status" value="1"/>
</dbReference>
<gene>
    <name evidence="2" type="ORF">HMEPL2_03450</name>
</gene>
<dbReference type="Pfam" id="PF12146">
    <property type="entry name" value="Hydrolase_4"/>
    <property type="match status" value="1"/>
</dbReference>
<organism evidence="2 3">
    <name type="scientific">Vreelandella aquamarina</name>
    <dbReference type="NCBI Taxonomy" id="77097"/>
    <lineage>
        <taxon>Bacteria</taxon>
        <taxon>Pseudomonadati</taxon>
        <taxon>Pseudomonadota</taxon>
        <taxon>Gammaproteobacteria</taxon>
        <taxon>Oceanospirillales</taxon>
        <taxon>Halomonadaceae</taxon>
        <taxon>Vreelandella</taxon>
    </lineage>
</organism>
<dbReference type="SUPFAM" id="SSF53474">
    <property type="entry name" value="alpha/beta-Hydrolases"/>
    <property type="match status" value="1"/>
</dbReference>
<protein>
    <submittedName>
        <fullName evidence="2">Lysophospholipase</fullName>
    </submittedName>
</protein>
<dbReference type="InterPro" id="IPR000073">
    <property type="entry name" value="AB_hydrolase_1"/>
</dbReference>
<name>A0A6F8X8E2_9GAMM</name>
<sequence length="275" mass="30525">MPTRTLHSIKGNRGDLTVSCWENEAPYYVAVLVHGYGEHLGRYQHVADVLHVSGAVVIGPDHQGHGLSQGERVEIADFDSVVEDLGQVIDHYKQRHPDLPVVVIGHSMGGMIATRYTQLHQDEVAALILSGPLLGVRTAITDLDDLASLPDEPLDTKTLSRDSSVGRDYEADALVWHGPFKRSTLQSMKVMLNKIYEGTSLGVVPTLWMHGTEDKLVLLEESRPTLEKIAGGDFSCSFIKGARHEIFNETNRNEVLEEVRDFIVSRLPKVENSRK</sequence>
<reference evidence="2 3" key="1">
    <citation type="submission" date="2020-03" db="EMBL/GenBank/DDBJ databases">
        <title>Complete Genome Sequence of Halomonas meridiana strain Eplume2, isolated from hydrothermal-plume in the north east Pacific Ocean.</title>
        <authorList>
            <person name="Kurihara Y."/>
            <person name="Kawai S."/>
            <person name="Sakai A."/>
            <person name="Galipon J."/>
            <person name="Arakawa K."/>
        </authorList>
    </citation>
    <scope>NUCLEOTIDE SEQUENCE [LARGE SCALE GENOMIC DNA]</scope>
    <source>
        <strain evidence="2 3">Eplume2</strain>
    </source>
</reference>
<dbReference type="PANTHER" id="PTHR11614">
    <property type="entry name" value="PHOSPHOLIPASE-RELATED"/>
    <property type="match status" value="1"/>
</dbReference>
<feature type="domain" description="Serine aminopeptidase S33" evidence="1">
    <location>
        <begin position="29"/>
        <end position="251"/>
    </location>
</feature>
<evidence type="ECO:0000259" key="1">
    <source>
        <dbReference type="Pfam" id="PF12146"/>
    </source>
</evidence>
<accession>A0A6F8X8E2</accession>
<dbReference type="Proteomes" id="UP000501053">
    <property type="component" value="Chromosome"/>
</dbReference>
<proteinExistence type="predicted"/>
<evidence type="ECO:0000313" key="3">
    <source>
        <dbReference type="Proteomes" id="UP000501053"/>
    </source>
</evidence>
<dbReference type="RefSeq" id="WP_062362348.1">
    <property type="nucleotide sequence ID" value="NZ_AP022869.1"/>
</dbReference>
<dbReference type="InterPro" id="IPR022742">
    <property type="entry name" value="Hydrolase_4"/>
</dbReference>
<dbReference type="EMBL" id="AP022869">
    <property type="protein sequence ID" value="BCB69994.1"/>
    <property type="molecule type" value="Genomic_DNA"/>
</dbReference>
<keyword evidence="3" id="KW-1185">Reference proteome</keyword>
<dbReference type="PRINTS" id="PR00111">
    <property type="entry name" value="ABHYDROLASE"/>
</dbReference>